<comment type="caution">
    <text evidence="5">The sequence shown here is derived from an EMBL/GenBank/DDBJ whole genome shotgun (WGS) entry which is preliminary data.</text>
</comment>
<evidence type="ECO:0000259" key="4">
    <source>
        <dbReference type="PROSITE" id="PS51379"/>
    </source>
</evidence>
<dbReference type="PROSITE" id="PS51379">
    <property type="entry name" value="4FE4S_FER_2"/>
    <property type="match status" value="2"/>
</dbReference>
<feature type="domain" description="4Fe-4S ferredoxin-type" evidence="4">
    <location>
        <begin position="36"/>
        <end position="64"/>
    </location>
</feature>
<evidence type="ECO:0000256" key="2">
    <source>
        <dbReference type="ARBA" id="ARBA00023004"/>
    </source>
</evidence>
<feature type="domain" description="4Fe-4S ferredoxin-type" evidence="4">
    <location>
        <begin position="1"/>
        <end position="28"/>
    </location>
</feature>
<gene>
    <name evidence="5" type="ORF">C8D99_101120</name>
</gene>
<protein>
    <submittedName>
        <fullName evidence="5">2-oxoglutarate ferredoxin oxidoreductase subunit delta</fullName>
    </submittedName>
</protein>
<dbReference type="GO" id="GO:0046872">
    <property type="term" value="F:metal ion binding"/>
    <property type="evidence" value="ECO:0007669"/>
    <property type="project" value="UniProtKB-KW"/>
</dbReference>
<dbReference type="PANTHER" id="PTHR43122">
    <property type="entry name" value="FERREDOXIN SUBUNIT OF PYRUVATE:FLAVODOXIN OXIDOREDUCTASE-RELATED"/>
    <property type="match status" value="1"/>
</dbReference>
<dbReference type="InterPro" id="IPR017900">
    <property type="entry name" value="4Fe4S_Fe_S_CS"/>
</dbReference>
<dbReference type="AlphaFoldDB" id="A0A4R8MHD0"/>
<dbReference type="SUPFAM" id="SSF54862">
    <property type="entry name" value="4Fe-4S ferredoxins"/>
    <property type="match status" value="1"/>
</dbReference>
<reference evidence="5 6" key="1">
    <citation type="submission" date="2019-03" db="EMBL/GenBank/DDBJ databases">
        <title>Genomic Encyclopedia of Type Strains, Phase IV (KMG-IV): sequencing the most valuable type-strain genomes for metagenomic binning, comparative biology and taxonomic classification.</title>
        <authorList>
            <person name="Goeker M."/>
        </authorList>
    </citation>
    <scope>NUCLEOTIDE SEQUENCE [LARGE SCALE GENOMIC DNA]</scope>
    <source>
        <strain evidence="5 6">DSM 25964</strain>
    </source>
</reference>
<keyword evidence="6" id="KW-1185">Reference proteome</keyword>
<evidence type="ECO:0000313" key="6">
    <source>
        <dbReference type="Proteomes" id="UP000295066"/>
    </source>
</evidence>
<name>A0A4R8MHD0_9BACT</name>
<keyword evidence="2" id="KW-0408">Iron</keyword>
<dbReference type="PANTHER" id="PTHR43122:SF1">
    <property type="entry name" value="IRON-SULFUR-BINDING PROTEIN"/>
    <property type="match status" value="1"/>
</dbReference>
<keyword evidence="1" id="KW-0479">Metal-binding</keyword>
<keyword evidence="3" id="KW-0411">Iron-sulfur</keyword>
<sequence>MHVNKRLCKGCGLCISVCPKNVYEISSETNQKGFTVVAAVRESDCIKCKRCEINCPDMALWIEE</sequence>
<accession>A0A4R8MHD0</accession>
<dbReference type="Gene3D" id="3.30.70.20">
    <property type="match status" value="1"/>
</dbReference>
<evidence type="ECO:0000313" key="5">
    <source>
        <dbReference type="EMBL" id="TDY64974.1"/>
    </source>
</evidence>
<organism evidence="5 6">
    <name type="scientific">Aminivibrio pyruvatiphilus</name>
    <dbReference type="NCBI Taxonomy" id="1005740"/>
    <lineage>
        <taxon>Bacteria</taxon>
        <taxon>Thermotogati</taxon>
        <taxon>Synergistota</taxon>
        <taxon>Synergistia</taxon>
        <taxon>Synergistales</taxon>
        <taxon>Aminobacteriaceae</taxon>
        <taxon>Aminivibrio</taxon>
    </lineage>
</organism>
<dbReference type="GO" id="GO:0051536">
    <property type="term" value="F:iron-sulfur cluster binding"/>
    <property type="evidence" value="ECO:0007669"/>
    <property type="project" value="UniProtKB-KW"/>
</dbReference>
<proteinExistence type="predicted"/>
<evidence type="ECO:0000256" key="3">
    <source>
        <dbReference type="ARBA" id="ARBA00023014"/>
    </source>
</evidence>
<dbReference type="Pfam" id="PF12838">
    <property type="entry name" value="Fer4_7"/>
    <property type="match status" value="1"/>
</dbReference>
<dbReference type="Proteomes" id="UP000295066">
    <property type="component" value="Unassembled WGS sequence"/>
</dbReference>
<evidence type="ECO:0000256" key="1">
    <source>
        <dbReference type="ARBA" id="ARBA00022723"/>
    </source>
</evidence>
<dbReference type="PROSITE" id="PS00198">
    <property type="entry name" value="4FE4S_FER_1"/>
    <property type="match status" value="2"/>
</dbReference>
<dbReference type="EMBL" id="SORI01000001">
    <property type="protein sequence ID" value="TDY64974.1"/>
    <property type="molecule type" value="Genomic_DNA"/>
</dbReference>
<dbReference type="InterPro" id="IPR017896">
    <property type="entry name" value="4Fe4S_Fe-S-bd"/>
</dbReference>